<sequence length="334" mass="35859" precursor="true">MAAALWFKRLILLAPLLALTVVGLGAYVRLSDAGLGCPDWPGCYGQLSVPQHPADVAAAASAYPDKPLEQHKAWKEMLHRYLAGTLGLVILGLCVLGWRGRLYLAISPWLPTLTTALVALQAMLGMWTVTLLLKPAVVSAHLLGGMLTLALLVWMAHRHWGRIASSQVTSTHHVWIRMALIVVLLQIILGGWTSANYAALACTDFPACQGSWIPTLNYADAYHVLRELGQGPDGSALSADALVTIQWTHRLGALLTLIVCGTLALSLLNKGTLTNIALVLLLLLVCQISLGIANVLLRLPLLLAVSHNIFAALLLSTLVVLNSTITPLKQPEET</sequence>
<dbReference type="HOGENOM" id="CLU_041525_0_0_4"/>
<keyword evidence="6" id="KW-0560">Oxidoreductase</keyword>
<evidence type="ECO:0000256" key="9">
    <source>
        <dbReference type="ARBA" id="ARBA00023136"/>
    </source>
</evidence>
<keyword evidence="4" id="KW-0479">Metal-binding</keyword>
<keyword evidence="5 12" id="KW-1133">Transmembrane helix</keyword>
<keyword evidence="10" id="KW-1015">Disulfide bond</keyword>
<evidence type="ECO:0000256" key="4">
    <source>
        <dbReference type="ARBA" id="ARBA00022723"/>
    </source>
</evidence>
<dbReference type="InterPro" id="IPR050450">
    <property type="entry name" value="COX15/CtaA_HemeA_synthase"/>
</dbReference>
<comment type="subcellular location">
    <subcellularLocation>
        <location evidence="1">Membrane</location>
        <topology evidence="1">Multi-pass membrane protein</topology>
    </subcellularLocation>
</comment>
<evidence type="ECO:0000256" key="2">
    <source>
        <dbReference type="ARBA" id="ARBA00022475"/>
    </source>
</evidence>
<proteinExistence type="predicted"/>
<feature type="transmembrane region" description="Helical" evidence="12">
    <location>
        <begin position="136"/>
        <end position="154"/>
    </location>
</feature>
<evidence type="ECO:0000256" key="10">
    <source>
        <dbReference type="ARBA" id="ARBA00023157"/>
    </source>
</evidence>
<evidence type="ECO:0000256" key="12">
    <source>
        <dbReference type="SAM" id="Phobius"/>
    </source>
</evidence>
<reference evidence="14" key="1">
    <citation type="submission" date="2009-07" db="EMBL/GenBank/DDBJ databases">
        <title>Complete sequence of chromosome of Methylovorus sp. SIP3-4.</title>
        <authorList>
            <person name="Lucas S."/>
            <person name="Copeland A."/>
            <person name="Lapidus A."/>
            <person name="Glavina del Rio T."/>
            <person name="Tice H."/>
            <person name="Bruce D."/>
            <person name="Goodwin L."/>
            <person name="Pitluck S."/>
            <person name="Clum A."/>
            <person name="Larimer F."/>
            <person name="Land M."/>
            <person name="Hauser L."/>
            <person name="Kyrpides N."/>
            <person name="Mikhailova N."/>
            <person name="Kayluzhnaya M."/>
            <person name="Chistoserdova L."/>
        </authorList>
    </citation>
    <scope>NUCLEOTIDE SEQUENCE [LARGE SCALE GENOMIC DNA]</scope>
    <source>
        <strain evidence="14">SIP3-4</strain>
    </source>
</reference>
<keyword evidence="3 12" id="KW-0812">Transmembrane</keyword>
<dbReference type="Proteomes" id="UP000002743">
    <property type="component" value="Chromosome"/>
</dbReference>
<keyword evidence="7" id="KW-0408">Iron</keyword>
<dbReference type="EMBL" id="CP001674">
    <property type="protein sequence ID" value="ACT50454.1"/>
    <property type="molecule type" value="Genomic_DNA"/>
</dbReference>
<dbReference type="OrthoDB" id="1447144at2"/>
<keyword evidence="14" id="KW-1185">Reference proteome</keyword>
<dbReference type="PANTHER" id="PTHR35457:SF1">
    <property type="entry name" value="HEME A SYNTHASE"/>
    <property type="match status" value="1"/>
</dbReference>
<feature type="transmembrane region" description="Helical" evidence="12">
    <location>
        <begin position="110"/>
        <end position="130"/>
    </location>
</feature>
<dbReference type="GO" id="GO:0016020">
    <property type="term" value="C:membrane"/>
    <property type="evidence" value="ECO:0007669"/>
    <property type="project" value="UniProtKB-SubCell"/>
</dbReference>
<evidence type="ECO:0000256" key="6">
    <source>
        <dbReference type="ARBA" id="ARBA00023002"/>
    </source>
</evidence>
<dbReference type="eggNOG" id="COG1612">
    <property type="taxonomic scope" value="Bacteria"/>
</dbReference>
<dbReference type="RefSeq" id="WP_015829952.1">
    <property type="nucleotide sequence ID" value="NC_012969.1"/>
</dbReference>
<keyword evidence="9 12" id="KW-0472">Membrane</keyword>
<evidence type="ECO:0000313" key="13">
    <source>
        <dbReference type="EMBL" id="ACT50454.1"/>
    </source>
</evidence>
<name>C6XD29_METGS</name>
<dbReference type="InterPro" id="IPR003780">
    <property type="entry name" value="COX15/CtaA_fam"/>
</dbReference>
<protein>
    <submittedName>
        <fullName evidence="13">Cytochrome oxidase assembly</fullName>
    </submittedName>
</protein>
<evidence type="ECO:0000256" key="8">
    <source>
        <dbReference type="ARBA" id="ARBA00023133"/>
    </source>
</evidence>
<dbReference type="GO" id="GO:0006784">
    <property type="term" value="P:heme A biosynthetic process"/>
    <property type="evidence" value="ECO:0007669"/>
    <property type="project" value="InterPro"/>
</dbReference>
<feature type="transmembrane region" description="Helical" evidence="12">
    <location>
        <begin position="251"/>
        <end position="269"/>
    </location>
</feature>
<feature type="transmembrane region" description="Helical" evidence="12">
    <location>
        <begin position="309"/>
        <end position="328"/>
    </location>
</feature>
<reference evidence="13 14" key="2">
    <citation type="journal article" date="2011" name="J. Bacteriol.">
        <title>Genomes of three methylotrophs from a single niche uncover genetic and metabolic divergence of Methylophilaceae.</title>
        <authorList>
            <person name="Lapidus A."/>
            <person name="Clum A."/>
            <person name="Labutti K."/>
            <person name="Kaluzhnaya M.G."/>
            <person name="Lim S."/>
            <person name="Beck D.A."/>
            <person name="Glavina Del Rio T."/>
            <person name="Nolan M."/>
            <person name="Mavromatis K."/>
            <person name="Huntemann M."/>
            <person name="Lucas S."/>
            <person name="Lidstrom M.E."/>
            <person name="Ivanova N."/>
            <person name="Chistoserdova L."/>
        </authorList>
    </citation>
    <scope>NUCLEOTIDE SEQUENCE [LARGE SCALE GENOMIC DNA]</scope>
    <source>
        <strain evidence="13 14">SIP3-4</strain>
    </source>
</reference>
<keyword evidence="2" id="KW-1003">Cell membrane</keyword>
<dbReference type="PANTHER" id="PTHR35457">
    <property type="entry name" value="HEME A SYNTHASE"/>
    <property type="match status" value="1"/>
</dbReference>
<evidence type="ECO:0000256" key="3">
    <source>
        <dbReference type="ARBA" id="ARBA00022692"/>
    </source>
</evidence>
<gene>
    <name evidence="13" type="ordered locus">Msip34_1208</name>
</gene>
<evidence type="ECO:0000256" key="1">
    <source>
        <dbReference type="ARBA" id="ARBA00004141"/>
    </source>
</evidence>
<feature type="transmembrane region" description="Helical" evidence="12">
    <location>
        <begin position="78"/>
        <end position="98"/>
    </location>
</feature>
<evidence type="ECO:0000256" key="5">
    <source>
        <dbReference type="ARBA" id="ARBA00022989"/>
    </source>
</evidence>
<evidence type="ECO:0000313" key="14">
    <source>
        <dbReference type="Proteomes" id="UP000002743"/>
    </source>
</evidence>
<feature type="transmembrane region" description="Helical" evidence="12">
    <location>
        <begin position="174"/>
        <end position="195"/>
    </location>
</feature>
<accession>C6XD29</accession>
<comment type="pathway">
    <text evidence="11">Porphyrin-containing compound metabolism.</text>
</comment>
<dbReference type="AlphaFoldDB" id="C6XD29"/>
<evidence type="ECO:0000256" key="7">
    <source>
        <dbReference type="ARBA" id="ARBA00023004"/>
    </source>
</evidence>
<dbReference type="Pfam" id="PF02628">
    <property type="entry name" value="COX15-CtaA"/>
    <property type="match status" value="1"/>
</dbReference>
<dbReference type="GO" id="GO:0046872">
    <property type="term" value="F:metal ion binding"/>
    <property type="evidence" value="ECO:0007669"/>
    <property type="project" value="UniProtKB-KW"/>
</dbReference>
<keyword evidence="8" id="KW-0350">Heme biosynthesis</keyword>
<dbReference type="KEGG" id="mei:Msip34_1208"/>
<dbReference type="STRING" id="582744.Msip34_1208"/>
<dbReference type="GO" id="GO:0016491">
    <property type="term" value="F:oxidoreductase activity"/>
    <property type="evidence" value="ECO:0007669"/>
    <property type="project" value="UniProtKB-KW"/>
</dbReference>
<organism evidence="13 14">
    <name type="scientific">Methylovorus glucosotrophus (strain SIP3-4)</name>
    <dbReference type="NCBI Taxonomy" id="582744"/>
    <lineage>
        <taxon>Bacteria</taxon>
        <taxon>Pseudomonadati</taxon>
        <taxon>Pseudomonadota</taxon>
        <taxon>Betaproteobacteria</taxon>
        <taxon>Nitrosomonadales</taxon>
        <taxon>Methylophilaceae</taxon>
        <taxon>Methylovorus</taxon>
    </lineage>
</organism>
<feature type="transmembrane region" description="Helical" evidence="12">
    <location>
        <begin position="276"/>
        <end position="297"/>
    </location>
</feature>
<evidence type="ECO:0000256" key="11">
    <source>
        <dbReference type="ARBA" id="ARBA00023444"/>
    </source>
</evidence>